<evidence type="ECO:0000256" key="1">
    <source>
        <dbReference type="SAM" id="Coils"/>
    </source>
</evidence>
<dbReference type="OrthoDB" id="99992at2759"/>
<evidence type="ECO:0000313" key="3">
    <source>
        <dbReference type="Proteomes" id="UP000198211"/>
    </source>
</evidence>
<evidence type="ECO:0008006" key="4">
    <source>
        <dbReference type="Google" id="ProtNLM"/>
    </source>
</evidence>
<accession>A0A225VEX8</accession>
<dbReference type="Proteomes" id="UP000198211">
    <property type="component" value="Unassembled WGS sequence"/>
</dbReference>
<keyword evidence="3" id="KW-1185">Reference proteome</keyword>
<comment type="caution">
    <text evidence="2">The sequence shown here is derived from an EMBL/GenBank/DDBJ whole genome shotgun (WGS) entry which is preliminary data.</text>
</comment>
<sequence>MLSNHQHARFKEKLILNLRLKAEKTNVSIQNVLQLYKNEIRNMKRRFKRRIDEEYVDLAMWRMPTLVCSQDRTRIFADLLRDIDELYIGVDTTFQMKTMETVPCPGQSCQVYPDIANGVFVEFFDKSIVPFSAHKACEAVWKSFESRGNRKAHVIEEKYSHTGNTATTYLQYVCKVFDTTTHIEEHRVVRKYVHDSQTVFVSRIASKPVGDCGNLNYRETVCLVVKSGMPLVSGQETAIIDVDRSVARFDDDSSTAKKFRTRRFTSFAVQGWKKKISFKKQEVENLLFEGA</sequence>
<keyword evidence="1" id="KW-0175">Coiled coil</keyword>
<dbReference type="EMBL" id="NBNE01005282">
    <property type="protein sequence ID" value="OWZ03862.1"/>
    <property type="molecule type" value="Genomic_DNA"/>
</dbReference>
<proteinExistence type="predicted"/>
<feature type="coiled-coil region" evidence="1">
    <location>
        <begin position="26"/>
        <end position="53"/>
    </location>
</feature>
<evidence type="ECO:0000313" key="2">
    <source>
        <dbReference type="EMBL" id="OWZ03862.1"/>
    </source>
</evidence>
<name>A0A225VEX8_9STRA</name>
<dbReference type="AlphaFoldDB" id="A0A225VEX8"/>
<gene>
    <name evidence="2" type="ORF">PHMEG_00024335</name>
</gene>
<reference evidence="3" key="1">
    <citation type="submission" date="2017-03" db="EMBL/GenBank/DDBJ databases">
        <title>Phytopthora megakarya and P. palmivora, two closely related causual agents of cacao black pod achieved similar genome size and gene model numbers by different mechanisms.</title>
        <authorList>
            <person name="Ali S."/>
            <person name="Shao J."/>
            <person name="Larry D.J."/>
            <person name="Kronmiller B."/>
            <person name="Shen D."/>
            <person name="Strem M.D."/>
            <person name="Melnick R.L."/>
            <person name="Guiltinan M.J."/>
            <person name="Tyler B.M."/>
            <person name="Meinhardt L.W."/>
            <person name="Bailey B.A."/>
        </authorList>
    </citation>
    <scope>NUCLEOTIDE SEQUENCE [LARGE SCALE GENOMIC DNA]</scope>
    <source>
        <strain evidence="3">zdho120</strain>
    </source>
</reference>
<protein>
    <recommendedName>
        <fullName evidence="4">M96 mating-specific protein</fullName>
    </recommendedName>
</protein>
<organism evidence="2 3">
    <name type="scientific">Phytophthora megakarya</name>
    <dbReference type="NCBI Taxonomy" id="4795"/>
    <lineage>
        <taxon>Eukaryota</taxon>
        <taxon>Sar</taxon>
        <taxon>Stramenopiles</taxon>
        <taxon>Oomycota</taxon>
        <taxon>Peronosporomycetes</taxon>
        <taxon>Peronosporales</taxon>
        <taxon>Peronosporaceae</taxon>
        <taxon>Phytophthora</taxon>
    </lineage>
</organism>